<gene>
    <name evidence="3" type="ORF">FU658_05385</name>
</gene>
<dbReference type="RefSeq" id="WP_147891146.1">
    <property type="nucleotide sequence ID" value="NZ_VRTS01000003.1"/>
</dbReference>
<evidence type="ECO:0000313" key="4">
    <source>
        <dbReference type="Proteomes" id="UP000321248"/>
    </source>
</evidence>
<proteinExistence type="predicted"/>
<keyword evidence="2" id="KW-0472">Membrane</keyword>
<feature type="transmembrane region" description="Helical" evidence="2">
    <location>
        <begin position="74"/>
        <end position="92"/>
    </location>
</feature>
<evidence type="ECO:0000256" key="1">
    <source>
        <dbReference type="SAM" id="MobiDB-lite"/>
    </source>
</evidence>
<evidence type="ECO:0000256" key="2">
    <source>
        <dbReference type="SAM" id="Phobius"/>
    </source>
</evidence>
<reference evidence="3 4" key="1">
    <citation type="submission" date="2019-08" db="EMBL/GenBank/DDBJ databases">
        <authorList>
            <person name="Karlyshev A.V."/>
        </authorList>
    </citation>
    <scope>NUCLEOTIDE SEQUENCE [LARGE SCALE GENOMIC DNA]</scope>
    <source>
        <strain evidence="3 4">Alg18-2.2</strain>
    </source>
</reference>
<accession>A0A5C8KWY8</accession>
<dbReference type="EMBL" id="VRTS01000003">
    <property type="protein sequence ID" value="TXK64334.1"/>
    <property type="molecule type" value="Genomic_DNA"/>
</dbReference>
<dbReference type="Proteomes" id="UP000321248">
    <property type="component" value="Unassembled WGS sequence"/>
</dbReference>
<comment type="caution">
    <text evidence="3">The sequence shown here is derived from an EMBL/GenBank/DDBJ whole genome shotgun (WGS) entry which is preliminary data.</text>
</comment>
<organism evidence="3 4">
    <name type="scientific">Alkalisalibacterium limincola</name>
    <dbReference type="NCBI Taxonomy" id="2699169"/>
    <lineage>
        <taxon>Bacteria</taxon>
        <taxon>Pseudomonadati</taxon>
        <taxon>Pseudomonadota</taxon>
        <taxon>Gammaproteobacteria</taxon>
        <taxon>Lysobacterales</taxon>
        <taxon>Lysobacteraceae</taxon>
        <taxon>Alkalisalibacterium</taxon>
    </lineage>
</organism>
<dbReference type="AlphaFoldDB" id="A0A5C8KWY8"/>
<keyword evidence="4" id="KW-1185">Reference proteome</keyword>
<keyword evidence="2" id="KW-1133">Transmembrane helix</keyword>
<name>A0A5C8KWY8_9GAMM</name>
<protein>
    <submittedName>
        <fullName evidence="3">Uncharacterized protein</fullName>
    </submittedName>
</protein>
<feature type="region of interest" description="Disordered" evidence="1">
    <location>
        <begin position="47"/>
        <end position="69"/>
    </location>
</feature>
<evidence type="ECO:0000313" key="3">
    <source>
        <dbReference type="EMBL" id="TXK64334.1"/>
    </source>
</evidence>
<sequence length="107" mass="11645">MGKRGHILGAAVLGVVLALAWGGLVERPVPGSPPTQWTQALGNAPVAVNQRPRETPPTVAPAEQRDPASDEDGWIGWALLVGIPALIIVWIFGRRRRFRRGPDRDRD</sequence>
<keyword evidence="2" id="KW-0812">Transmembrane</keyword>